<dbReference type="AlphaFoldDB" id="A0A9X1LTK3"/>
<keyword evidence="2" id="KW-1185">Reference proteome</keyword>
<evidence type="ECO:0000313" key="2">
    <source>
        <dbReference type="Proteomes" id="UP001139354"/>
    </source>
</evidence>
<protein>
    <submittedName>
        <fullName evidence="1">Uncharacterized protein</fullName>
    </submittedName>
</protein>
<dbReference type="EMBL" id="JAGTTN010000001">
    <property type="protein sequence ID" value="MCC2031418.1"/>
    <property type="molecule type" value="Genomic_DNA"/>
</dbReference>
<accession>A0A9X1LTK3</accession>
<proteinExistence type="predicted"/>
<evidence type="ECO:0000313" key="1">
    <source>
        <dbReference type="EMBL" id="MCC2031418.1"/>
    </source>
</evidence>
<organism evidence="1 2">
    <name type="scientific">Microbacterium allomyrinae</name>
    <dbReference type="NCBI Taxonomy" id="2830666"/>
    <lineage>
        <taxon>Bacteria</taxon>
        <taxon>Bacillati</taxon>
        <taxon>Actinomycetota</taxon>
        <taxon>Actinomycetes</taxon>
        <taxon>Micrococcales</taxon>
        <taxon>Microbacteriaceae</taxon>
        <taxon>Microbacterium</taxon>
    </lineage>
</organism>
<name>A0A9X1LTK3_9MICO</name>
<comment type="caution">
    <text evidence="1">The sequence shown here is derived from an EMBL/GenBank/DDBJ whole genome shotgun (WGS) entry which is preliminary data.</text>
</comment>
<reference evidence="1" key="1">
    <citation type="submission" date="2021-04" db="EMBL/GenBank/DDBJ databases">
        <title>Microbacterium tenobrionis sp. nov. and Microbacterium allomyrinae sp. nov., isolated from larvae of Tenobrio molitor and Allomyrina dichotoma, respectively.</title>
        <authorList>
            <person name="Lee S.D."/>
        </authorList>
    </citation>
    <scope>NUCLEOTIDE SEQUENCE</scope>
    <source>
        <strain evidence="1">BWT-G7</strain>
    </source>
</reference>
<dbReference type="Proteomes" id="UP001139354">
    <property type="component" value="Unassembled WGS sequence"/>
</dbReference>
<gene>
    <name evidence="1" type="ORF">KEC57_04390</name>
</gene>
<dbReference type="RefSeq" id="WP_229383299.1">
    <property type="nucleotide sequence ID" value="NZ_JAGTTN010000001.1"/>
</dbReference>
<sequence>MDLGVVHQLEFVPLSPGGWRLCDRSVSSNDPASVVAYVEERRGALTVVWLVGQRAPSRAADLGEVLLQAIDRVSRPSQPRARPFPIPHRAPLMG</sequence>